<protein>
    <submittedName>
        <fullName evidence="1">Uncharacterized protein</fullName>
    </submittedName>
</protein>
<name>A0A1G6U115_9SPHI</name>
<accession>A0A1G6U115</accession>
<organism evidence="1 2">
    <name type="scientific">Mucilaginibacter pineti</name>
    <dbReference type="NCBI Taxonomy" id="1391627"/>
    <lineage>
        <taxon>Bacteria</taxon>
        <taxon>Pseudomonadati</taxon>
        <taxon>Bacteroidota</taxon>
        <taxon>Sphingobacteriia</taxon>
        <taxon>Sphingobacteriales</taxon>
        <taxon>Sphingobacteriaceae</taxon>
        <taxon>Mucilaginibacter</taxon>
    </lineage>
</organism>
<dbReference type="EMBL" id="FNAI01000001">
    <property type="protein sequence ID" value="SDD34386.1"/>
    <property type="molecule type" value="Genomic_DNA"/>
</dbReference>
<reference evidence="1 2" key="1">
    <citation type="submission" date="2016-10" db="EMBL/GenBank/DDBJ databases">
        <authorList>
            <person name="de Groot N.N."/>
        </authorList>
    </citation>
    <scope>NUCLEOTIDE SEQUENCE [LARGE SCALE GENOMIC DNA]</scope>
    <source>
        <strain evidence="1 2">47C3B</strain>
    </source>
</reference>
<gene>
    <name evidence="1" type="ORF">SAMN05216464_101473</name>
</gene>
<keyword evidence="2" id="KW-1185">Reference proteome</keyword>
<evidence type="ECO:0000313" key="1">
    <source>
        <dbReference type="EMBL" id="SDD34386.1"/>
    </source>
</evidence>
<sequence length="29" mass="3461">MFDTYLTVIILTYTDEQIWGLLKNKIISK</sequence>
<dbReference type="STRING" id="1391627.SAMN05216464_101473"/>
<proteinExistence type="predicted"/>
<evidence type="ECO:0000313" key="2">
    <source>
        <dbReference type="Proteomes" id="UP000199072"/>
    </source>
</evidence>
<dbReference type="AlphaFoldDB" id="A0A1G6U115"/>
<dbReference type="Proteomes" id="UP000199072">
    <property type="component" value="Unassembled WGS sequence"/>
</dbReference>